<dbReference type="GO" id="GO:0016020">
    <property type="term" value="C:membrane"/>
    <property type="evidence" value="ECO:0007669"/>
    <property type="project" value="UniProtKB-SubCell"/>
</dbReference>
<evidence type="ECO:0000313" key="7">
    <source>
        <dbReference type="Ensembl" id="ENSPEMP00000019063.1"/>
    </source>
</evidence>
<dbReference type="SUPFAM" id="SSF103473">
    <property type="entry name" value="MFS general substrate transporter"/>
    <property type="match status" value="1"/>
</dbReference>
<reference evidence="7 8" key="1">
    <citation type="submission" date="2018-10" db="EMBL/GenBank/DDBJ databases">
        <title>Improved assembly of the deer mouse Peromyscus maniculatus genome.</title>
        <authorList>
            <person name="Lassance J.-M."/>
            <person name="Hoekstra H.E."/>
        </authorList>
    </citation>
    <scope>NUCLEOTIDE SEQUENCE [LARGE SCALE GENOMIC DNA]</scope>
</reference>
<dbReference type="GO" id="GO:0015711">
    <property type="term" value="P:organic anion transport"/>
    <property type="evidence" value="ECO:0007669"/>
    <property type="project" value="UniProtKB-ARBA"/>
</dbReference>
<evidence type="ECO:0000256" key="1">
    <source>
        <dbReference type="ARBA" id="ARBA00004141"/>
    </source>
</evidence>
<feature type="transmembrane region" description="Helical" evidence="5">
    <location>
        <begin position="174"/>
        <end position="198"/>
    </location>
</feature>
<dbReference type="GeneTree" id="ENSGT00940000161239"/>
<dbReference type="RefSeq" id="XP_006980820.1">
    <property type="nucleotide sequence ID" value="XM_006980758.3"/>
</dbReference>
<dbReference type="CDD" id="cd17374">
    <property type="entry name" value="MFS_OAT"/>
    <property type="match status" value="1"/>
</dbReference>
<dbReference type="InterPro" id="IPR005828">
    <property type="entry name" value="MFS_sugar_transport-like"/>
</dbReference>
<keyword evidence="4 5" id="KW-0472">Membrane</keyword>
<feature type="domain" description="Major facilitator superfamily (MFS) profile" evidence="6">
    <location>
        <begin position="104"/>
        <end position="520"/>
    </location>
</feature>
<dbReference type="FunFam" id="1.20.1250.20:FF:000023">
    <property type="entry name" value="Solute carrier family 22 member 6"/>
    <property type="match status" value="1"/>
</dbReference>
<dbReference type="Ensembl" id="ENSPEMT00000023399.2">
    <property type="protein sequence ID" value="ENSPEMP00000019063.1"/>
    <property type="gene ID" value="ENSPEMG00000030267.1"/>
</dbReference>
<dbReference type="PROSITE" id="PS50850">
    <property type="entry name" value="MFS"/>
    <property type="match status" value="1"/>
</dbReference>
<evidence type="ECO:0000256" key="5">
    <source>
        <dbReference type="SAM" id="Phobius"/>
    </source>
</evidence>
<reference evidence="7" key="2">
    <citation type="submission" date="2025-08" db="UniProtKB">
        <authorList>
            <consortium name="Ensembl"/>
        </authorList>
    </citation>
    <scope>IDENTIFICATION</scope>
</reference>
<proteinExistence type="predicted"/>
<dbReference type="OrthoDB" id="2544694at2759"/>
<evidence type="ECO:0000256" key="2">
    <source>
        <dbReference type="ARBA" id="ARBA00022692"/>
    </source>
</evidence>
<keyword evidence="8" id="KW-1185">Reference proteome</keyword>
<keyword evidence="3 5" id="KW-1133">Transmembrane helix</keyword>
<dbReference type="GO" id="GO:0022857">
    <property type="term" value="F:transmembrane transporter activity"/>
    <property type="evidence" value="ECO:0007669"/>
    <property type="project" value="InterPro"/>
</dbReference>
<sequence length="552" mass="61069">MAFQDLLNQAGSMGRYQILQMAFLLICNVMVTPHAILENFTAAIPGHRCWVHIIDNDTVSDSDSGTLSQDDLLRISIPLDSNLRPDKCHRFVQPQWHLLHLNGTFSNVTEPDTEPCVDGWVYDQSTFLSTTVTEWDLVCGSQVLGSVAKFILMIGILVGGFLGGHLSDRFGRKLILTCALLPMAITGTCAALAPTFFIYCLLHFLKGVCVSLIHMNCVLLMIEWTSPKFKALVTILMSCATSFGSIVMAGLAFAFRNWHHLQLVMSVPIFFFLIPTRWMSESARWLIVNNKPQKGLQELRRVACKNGVKNSGDALTMEVVRTTMREELEATQTKTSLGDLFHTPNLRKHVFLLCLLRFSTAISILGFSIHLQHLKSNIFLMQCLYSSVSIPACIAAVFLLNHIGRRISQLFFCFLFGITILATVFVPEEMRTLRVVLITLAGANSVVISSSNIIHSNELLPTVIRARALGVTGTAGSMGAAVAPVLMTLTMYSASLPWIIYGVISILAGFVPLLLPETKNKPLPDSIQDVENEWKGSRHTNEEGAIIKVTPF</sequence>
<feature type="transmembrane region" description="Helical" evidence="5">
    <location>
        <begin position="407"/>
        <end position="426"/>
    </location>
</feature>
<evidence type="ECO:0000256" key="3">
    <source>
        <dbReference type="ARBA" id="ARBA00022989"/>
    </source>
</evidence>
<feature type="transmembrane region" description="Helical" evidence="5">
    <location>
        <begin position="231"/>
        <end position="255"/>
    </location>
</feature>
<dbReference type="Proteomes" id="UP000694547">
    <property type="component" value="Chromosome 1"/>
</dbReference>
<keyword evidence="2 5" id="KW-0812">Transmembrane</keyword>
<gene>
    <name evidence="7" type="primary">LOC102917762</name>
</gene>
<feature type="transmembrane region" description="Helical" evidence="5">
    <location>
        <begin position="350"/>
        <end position="372"/>
    </location>
</feature>
<dbReference type="InterPro" id="IPR020846">
    <property type="entry name" value="MFS_dom"/>
</dbReference>
<dbReference type="InterPro" id="IPR036259">
    <property type="entry name" value="MFS_trans_sf"/>
</dbReference>
<feature type="transmembrane region" description="Helical" evidence="5">
    <location>
        <begin position="432"/>
        <end position="454"/>
    </location>
</feature>
<organism evidence="7 8">
    <name type="scientific">Peromyscus maniculatus bairdii</name>
    <name type="common">Prairie deer mouse</name>
    <dbReference type="NCBI Taxonomy" id="230844"/>
    <lineage>
        <taxon>Eukaryota</taxon>
        <taxon>Metazoa</taxon>
        <taxon>Chordata</taxon>
        <taxon>Craniata</taxon>
        <taxon>Vertebrata</taxon>
        <taxon>Euteleostomi</taxon>
        <taxon>Mammalia</taxon>
        <taxon>Eutheria</taxon>
        <taxon>Euarchontoglires</taxon>
        <taxon>Glires</taxon>
        <taxon>Rodentia</taxon>
        <taxon>Myomorpha</taxon>
        <taxon>Muroidea</taxon>
        <taxon>Cricetidae</taxon>
        <taxon>Neotominae</taxon>
        <taxon>Peromyscus</taxon>
    </lineage>
</organism>
<dbReference type="GeneID" id="102917762"/>
<dbReference type="AlphaFoldDB" id="A0A6I9LQP8"/>
<name>A0A6I9LQP8_PERMB</name>
<feature type="transmembrane region" description="Helical" evidence="5">
    <location>
        <begin position="466"/>
        <end position="492"/>
    </location>
</feature>
<evidence type="ECO:0000256" key="4">
    <source>
        <dbReference type="ARBA" id="ARBA00023136"/>
    </source>
</evidence>
<comment type="subcellular location">
    <subcellularLocation>
        <location evidence="1">Membrane</location>
        <topology evidence="1">Multi-pass membrane protein</topology>
    </subcellularLocation>
</comment>
<reference evidence="7" key="3">
    <citation type="submission" date="2025-09" db="UniProtKB">
        <authorList>
            <consortium name="Ensembl"/>
        </authorList>
    </citation>
    <scope>IDENTIFICATION</scope>
</reference>
<accession>A0A6I9LQP8</accession>
<protein>
    <submittedName>
        <fullName evidence="7">Solute carrier family 22 member 9-like</fullName>
    </submittedName>
</protein>
<evidence type="ECO:0000259" key="6">
    <source>
        <dbReference type="PROSITE" id="PS50850"/>
    </source>
</evidence>
<feature type="transmembrane region" description="Helical" evidence="5">
    <location>
        <begin position="143"/>
        <end position="162"/>
    </location>
</feature>
<dbReference type="Pfam" id="PF00083">
    <property type="entry name" value="Sugar_tr"/>
    <property type="match status" value="1"/>
</dbReference>
<dbReference type="Gene3D" id="1.20.1250.20">
    <property type="entry name" value="MFS general substrate transporter like domains"/>
    <property type="match status" value="1"/>
</dbReference>
<dbReference type="PANTHER" id="PTHR24064">
    <property type="entry name" value="SOLUTE CARRIER FAMILY 22 MEMBER"/>
    <property type="match status" value="1"/>
</dbReference>
<feature type="transmembrane region" description="Helical" evidence="5">
    <location>
        <begin position="498"/>
        <end position="515"/>
    </location>
</feature>
<evidence type="ECO:0000313" key="8">
    <source>
        <dbReference type="Proteomes" id="UP000694547"/>
    </source>
</evidence>
<feature type="transmembrane region" description="Helical" evidence="5">
    <location>
        <begin position="261"/>
        <end position="279"/>
    </location>
</feature>
<feature type="transmembrane region" description="Helical" evidence="5">
    <location>
        <begin position="378"/>
        <end position="400"/>
    </location>
</feature>